<dbReference type="Gene3D" id="1.10.3500.10">
    <property type="entry name" value="Tex N-terminal region-like"/>
    <property type="match status" value="1"/>
</dbReference>
<dbReference type="InterPro" id="IPR018974">
    <property type="entry name" value="Tex-like_N"/>
</dbReference>
<dbReference type="InterPro" id="IPR023323">
    <property type="entry name" value="Tex-like_dom_sf"/>
</dbReference>
<dbReference type="FunFam" id="1.10.10.650:FF:000001">
    <property type="entry name" value="S1 RNA-binding domain 1"/>
    <property type="match status" value="1"/>
</dbReference>
<dbReference type="InterPro" id="IPR010994">
    <property type="entry name" value="RuvA_2-like"/>
</dbReference>
<dbReference type="Pfam" id="PF00575">
    <property type="entry name" value="S1"/>
    <property type="match status" value="1"/>
</dbReference>
<dbReference type="InterPro" id="IPR023319">
    <property type="entry name" value="Tex-like_HTH_dom_sf"/>
</dbReference>
<evidence type="ECO:0000313" key="2">
    <source>
        <dbReference type="EMBL" id="RMA77572.1"/>
    </source>
</evidence>
<dbReference type="Gene3D" id="3.30.420.140">
    <property type="entry name" value="YqgF/RNase H-like domain"/>
    <property type="match status" value="1"/>
</dbReference>
<name>A0A3M0AEG5_9BACT</name>
<reference evidence="2 3" key="1">
    <citation type="submission" date="2018-10" db="EMBL/GenBank/DDBJ databases">
        <title>Genomic Encyclopedia of Archaeal and Bacterial Type Strains, Phase II (KMG-II): from individual species to whole genera.</title>
        <authorList>
            <person name="Goeker M."/>
        </authorList>
    </citation>
    <scope>NUCLEOTIDE SEQUENCE [LARGE SCALE GENOMIC DNA]</scope>
    <source>
        <strain evidence="2 3">ATCC 29870</strain>
    </source>
</reference>
<dbReference type="InterPro" id="IPR050437">
    <property type="entry name" value="Ribos_protein_bS1-like"/>
</dbReference>
<dbReference type="InterPro" id="IPR032639">
    <property type="entry name" value="Tex_YqgF"/>
</dbReference>
<dbReference type="GO" id="GO:0006139">
    <property type="term" value="P:nucleobase-containing compound metabolic process"/>
    <property type="evidence" value="ECO:0007669"/>
    <property type="project" value="InterPro"/>
</dbReference>
<dbReference type="SMART" id="SM00732">
    <property type="entry name" value="YqgFc"/>
    <property type="match status" value="1"/>
</dbReference>
<dbReference type="Pfam" id="PF17674">
    <property type="entry name" value="HHH_9"/>
    <property type="match status" value="1"/>
</dbReference>
<dbReference type="InterPro" id="IPR012337">
    <property type="entry name" value="RNaseH-like_sf"/>
</dbReference>
<feature type="domain" description="S1 motif" evidence="1">
    <location>
        <begin position="643"/>
        <end position="715"/>
    </location>
</feature>
<dbReference type="InterPro" id="IPR055179">
    <property type="entry name" value="Tex-like_central_region"/>
</dbReference>
<dbReference type="Pfam" id="PF22706">
    <property type="entry name" value="Tex_central_region"/>
    <property type="match status" value="1"/>
</dbReference>
<dbReference type="RefSeq" id="WP_121940886.1">
    <property type="nucleotide sequence ID" value="NZ_CP137846.1"/>
</dbReference>
<sequence length="717" mass="81893">MNDSILNVAKILKVKVNQVEVVLKLLEEKATIPFIARYRKAQTEGLNEEQILKINELYEYDVELNKRKEYVLQILEEKKLLTDELKNKIINAQTKAEVENIYEPFKIGKKTKASEAIAMGLEPLALEIMRNEDQKFNPYAEARKYLSDKLTDADQVIEQASFIIAQIISQDIKVRDYVKDQILNWGYIETKKKKNAEDEKEVFERYYDHKEKASKIPNHRVLAIARGEDLKIISYDFTFNDKKIIYDVNQMYFKNIRTGKIILECVKDALERLIIPSIIREIKSELFARAEKDAIKIFADNVEQMLLAPATKNKRILAIDPAYINGCKIAILDENGNFLSKSIIFPHPPRNKVNEAKDTINSLVDKYNIDLIAIGNGTASRETEALVSDIIKERKLKNKNEKLVYAIVSEIGASVYSVSKVAQEEFPNLNVEERSAINIGRRFQDPLNELIKIDPKSIGVGQYQHDVNQKELEKQLDFKVNKAVNLVGVDLNSATKTILSYISGLSEKIAQNIIDYRKKNGNFKNREELKEVKGLGEKAYEQAIGFLRIHDSDNFYDKTNIHPESYKIADKIVKHLKLNLVNDNKEILGKIDSKDLAKELAISEYDVALILDSLSNPGKDIRDDKEGFIVSDEILSINDLTIGKILNGQVLNITDFGAFVFIGVKQNCLVHISKMQREGFEPITHPSQLLKVGENIKVKIIEVDPERGRIQGELIWN</sequence>
<dbReference type="PANTHER" id="PTHR10724">
    <property type="entry name" value="30S RIBOSOMAL PROTEIN S1"/>
    <property type="match status" value="1"/>
</dbReference>
<dbReference type="Pfam" id="PF12836">
    <property type="entry name" value="HHH_3"/>
    <property type="match status" value="1"/>
</dbReference>
<dbReference type="InterPro" id="IPR003029">
    <property type="entry name" value="S1_domain"/>
</dbReference>
<organism evidence="2 3">
    <name type="scientific">Metamycoplasma subdolum</name>
    <dbReference type="NCBI Taxonomy" id="92407"/>
    <lineage>
        <taxon>Bacteria</taxon>
        <taxon>Bacillati</taxon>
        <taxon>Mycoplasmatota</taxon>
        <taxon>Mycoplasmoidales</taxon>
        <taxon>Metamycoplasmataceae</taxon>
        <taxon>Metamycoplasma</taxon>
    </lineage>
</organism>
<protein>
    <recommendedName>
        <fullName evidence="1">S1 motif domain-containing protein</fullName>
    </recommendedName>
</protein>
<gene>
    <name evidence="2" type="ORF">JN00_0423</name>
</gene>
<dbReference type="SUPFAM" id="SSF53098">
    <property type="entry name" value="Ribonuclease H-like"/>
    <property type="match status" value="1"/>
</dbReference>
<dbReference type="PROSITE" id="PS50126">
    <property type="entry name" value="S1"/>
    <property type="match status" value="1"/>
</dbReference>
<dbReference type="Gene3D" id="1.10.10.650">
    <property type="entry name" value="RuvA domain 2-like"/>
    <property type="match status" value="1"/>
</dbReference>
<dbReference type="Pfam" id="PF09371">
    <property type="entry name" value="Tex_N"/>
    <property type="match status" value="1"/>
</dbReference>
<dbReference type="InterPro" id="IPR037027">
    <property type="entry name" value="YqgF/RNaseH-like_dom_sf"/>
</dbReference>
<dbReference type="SUPFAM" id="SSF158832">
    <property type="entry name" value="Tex N-terminal region-like"/>
    <property type="match status" value="1"/>
</dbReference>
<dbReference type="FunFam" id="3.30.420.140:FF:000001">
    <property type="entry name" value="RNA-binding transcriptional accessory protein"/>
    <property type="match status" value="1"/>
</dbReference>
<dbReference type="PANTHER" id="PTHR10724:SF10">
    <property type="entry name" value="S1 RNA-BINDING DOMAIN-CONTAINING PROTEIN 1"/>
    <property type="match status" value="1"/>
</dbReference>
<dbReference type="InterPro" id="IPR012340">
    <property type="entry name" value="NA-bd_OB-fold"/>
</dbReference>
<dbReference type="SMART" id="SM00316">
    <property type="entry name" value="S1"/>
    <property type="match status" value="1"/>
</dbReference>
<dbReference type="OrthoDB" id="9804714at2"/>
<keyword evidence="3" id="KW-1185">Reference proteome</keyword>
<dbReference type="AlphaFoldDB" id="A0A3M0AEG5"/>
<dbReference type="GO" id="GO:0005737">
    <property type="term" value="C:cytoplasm"/>
    <property type="evidence" value="ECO:0007669"/>
    <property type="project" value="UniProtKB-ARBA"/>
</dbReference>
<evidence type="ECO:0000313" key="3">
    <source>
        <dbReference type="Proteomes" id="UP000267246"/>
    </source>
</evidence>
<evidence type="ECO:0000259" key="1">
    <source>
        <dbReference type="PROSITE" id="PS50126"/>
    </source>
</evidence>
<dbReference type="GO" id="GO:0003735">
    <property type="term" value="F:structural constituent of ribosome"/>
    <property type="evidence" value="ECO:0007669"/>
    <property type="project" value="TreeGrafter"/>
</dbReference>
<dbReference type="FunFam" id="1.10.150.310:FF:000002">
    <property type="entry name" value="Putative transcription modulator/accessory protein"/>
    <property type="match status" value="1"/>
</dbReference>
<dbReference type="Proteomes" id="UP000267246">
    <property type="component" value="Unassembled WGS sequence"/>
</dbReference>
<dbReference type="SUPFAM" id="SSF47781">
    <property type="entry name" value="RuvA domain 2-like"/>
    <property type="match status" value="2"/>
</dbReference>
<comment type="caution">
    <text evidence="2">The sequence shown here is derived from an EMBL/GenBank/DDBJ whole genome shotgun (WGS) entry which is preliminary data.</text>
</comment>
<dbReference type="FunFam" id="2.40.50.140:FF:000051">
    <property type="entry name" value="RNA-binding transcriptional accessory protein"/>
    <property type="match status" value="1"/>
</dbReference>
<dbReference type="GO" id="GO:0006412">
    <property type="term" value="P:translation"/>
    <property type="evidence" value="ECO:0007669"/>
    <property type="project" value="TreeGrafter"/>
</dbReference>
<accession>A0A3M0AEG5</accession>
<dbReference type="Gene3D" id="1.10.150.310">
    <property type="entry name" value="Tex RuvX-like domain-like"/>
    <property type="match status" value="1"/>
</dbReference>
<dbReference type="Gene3D" id="2.40.50.140">
    <property type="entry name" value="Nucleic acid-binding proteins"/>
    <property type="match status" value="1"/>
</dbReference>
<dbReference type="InterPro" id="IPR041692">
    <property type="entry name" value="HHH_9"/>
</dbReference>
<dbReference type="EMBL" id="REFI01000008">
    <property type="protein sequence ID" value="RMA77572.1"/>
    <property type="molecule type" value="Genomic_DNA"/>
</dbReference>
<dbReference type="InterPro" id="IPR006641">
    <property type="entry name" value="YqgF/RNaseH-like_dom"/>
</dbReference>
<dbReference type="Pfam" id="PF16921">
    <property type="entry name" value="Tex_YqgF"/>
    <property type="match status" value="1"/>
</dbReference>
<dbReference type="SUPFAM" id="SSF50249">
    <property type="entry name" value="Nucleic acid-binding proteins"/>
    <property type="match status" value="1"/>
</dbReference>
<dbReference type="GO" id="GO:0003729">
    <property type="term" value="F:mRNA binding"/>
    <property type="evidence" value="ECO:0007669"/>
    <property type="project" value="TreeGrafter"/>
</dbReference>
<proteinExistence type="predicted"/>